<dbReference type="Pfam" id="PF00069">
    <property type="entry name" value="Pkinase"/>
    <property type="match status" value="1"/>
</dbReference>
<feature type="repeat" description="WD" evidence="9">
    <location>
        <begin position="757"/>
        <end position="798"/>
    </location>
</feature>
<dbReference type="AlphaFoldDB" id="A0A7M2WWF5"/>
<dbReference type="SMART" id="SM00220">
    <property type="entry name" value="S_TKc"/>
    <property type="match status" value="1"/>
</dbReference>
<dbReference type="PROSITE" id="PS50294">
    <property type="entry name" value="WD_REPEATS_REGION"/>
    <property type="match status" value="6"/>
</dbReference>
<dbReference type="KEGG" id="hbs:IPV69_00385"/>
<dbReference type="Pfam" id="PF00400">
    <property type="entry name" value="WD40"/>
    <property type="match status" value="8"/>
</dbReference>
<dbReference type="GO" id="GO:0004674">
    <property type="term" value="F:protein serine/threonine kinase activity"/>
    <property type="evidence" value="ECO:0007669"/>
    <property type="project" value="UniProtKB-KW"/>
</dbReference>
<dbReference type="PROSITE" id="PS00108">
    <property type="entry name" value="PROTEIN_KINASE_ST"/>
    <property type="match status" value="1"/>
</dbReference>
<dbReference type="Gene3D" id="2.130.10.10">
    <property type="entry name" value="YVTN repeat-like/Quinoprotein amine dehydrogenase"/>
    <property type="match status" value="3"/>
</dbReference>
<keyword evidence="6" id="KW-0547">Nucleotide-binding</keyword>
<dbReference type="PROSITE" id="PS00678">
    <property type="entry name" value="WD_REPEATS_1"/>
    <property type="match status" value="4"/>
</dbReference>
<dbReference type="InterPro" id="IPR011047">
    <property type="entry name" value="Quinoprotein_ADH-like_sf"/>
</dbReference>
<dbReference type="GO" id="GO:0005524">
    <property type="term" value="F:ATP binding"/>
    <property type="evidence" value="ECO:0007669"/>
    <property type="project" value="UniProtKB-KW"/>
</dbReference>
<feature type="repeat" description="WD" evidence="9">
    <location>
        <begin position="1005"/>
        <end position="1046"/>
    </location>
</feature>
<protein>
    <recommendedName>
        <fullName evidence="1">non-specific serine/threonine protein kinase</fullName>
        <ecNumber evidence="1">2.7.11.1</ecNumber>
    </recommendedName>
</protein>
<dbReference type="Proteomes" id="UP000593765">
    <property type="component" value="Chromosome"/>
</dbReference>
<organism evidence="12 13">
    <name type="scientific">Humisphaera borealis</name>
    <dbReference type="NCBI Taxonomy" id="2807512"/>
    <lineage>
        <taxon>Bacteria</taxon>
        <taxon>Pseudomonadati</taxon>
        <taxon>Planctomycetota</taxon>
        <taxon>Phycisphaerae</taxon>
        <taxon>Tepidisphaerales</taxon>
        <taxon>Tepidisphaeraceae</taxon>
        <taxon>Humisphaera</taxon>
    </lineage>
</organism>
<keyword evidence="13" id="KW-1185">Reference proteome</keyword>
<dbReference type="RefSeq" id="WP_206292927.1">
    <property type="nucleotide sequence ID" value="NZ_CP063458.1"/>
</dbReference>
<keyword evidence="3 9" id="KW-0853">WD repeat</keyword>
<dbReference type="Gene3D" id="1.10.510.10">
    <property type="entry name" value="Transferase(Phosphotransferase) domain 1"/>
    <property type="match status" value="1"/>
</dbReference>
<gene>
    <name evidence="12" type="ORF">IPV69_00385</name>
</gene>
<evidence type="ECO:0000256" key="2">
    <source>
        <dbReference type="ARBA" id="ARBA00022527"/>
    </source>
</evidence>
<feature type="repeat" description="WD" evidence="9">
    <location>
        <begin position="838"/>
        <end position="879"/>
    </location>
</feature>
<evidence type="ECO:0000256" key="8">
    <source>
        <dbReference type="ARBA" id="ARBA00022840"/>
    </source>
</evidence>
<dbReference type="SUPFAM" id="SSF50969">
    <property type="entry name" value="YVTN repeat-like/Quinoprotein amine dehydrogenase"/>
    <property type="match status" value="1"/>
</dbReference>
<dbReference type="InterPro" id="IPR000719">
    <property type="entry name" value="Prot_kinase_dom"/>
</dbReference>
<evidence type="ECO:0000259" key="11">
    <source>
        <dbReference type="PROSITE" id="PS50011"/>
    </source>
</evidence>
<feature type="region of interest" description="Disordered" evidence="10">
    <location>
        <begin position="1"/>
        <end position="69"/>
    </location>
</feature>
<sequence length="1159" mass="123809">MAEPVKVPDGPCPPQPTSDETLDVESPAGIPSHAPHAFEQNSPRKRQDSSTPASVAAEPSMAGQNTIDVGDKTFVRGVTSPASAMHSGSGRKQFGEYELVRELARGGMGVVYEAVQTRLKRTVAVKMILSGEFASDEQIQRFFAEARSVANLDHPNIVPVYEVAEQNGQHFFSMKLVDGGSLSSRLYTYNGQFRKSAEMLEKVARAVHHAHQRGVLHRDLKPGNILLDRDGEPMVTDFGLAKIVADDSNVTRSDAVVGTPAYMAPEQVLGARYTTTSTDIWALGVILYQLLTQTQPFKGETSHETLKLVMETEPVRPRQADPRVPRDLETICLKCLQKDQPRRYATADALAADLRRFLAGEPVEARPVSTPERLWRWCRRNPGLATTGAVAIFAAAAAIVILSVSVAVISDREQKANKLANDNADLLKSERALSRARERDNVNLRLEQAVRQCDLDAGVGLLMLARVLQEAEAIDAPDLAMSTRLQLSAWGGAIHPLQCIVRHEAAGAGGVQLVALSADGSIAYTAGADNRIRAFATATSQPIGEPLNCNKPASAMGVVPATGVLLIGFRDGTSRWWHPDPQHALPAATPFHGDGKSITQMAFSAGSGRVLTCGQDGLARLWDVRTGRQIGGDLNHCGPVAVCAMSEYANRIATGGEDGSLRLWEMTTAKPVGEALQLGRIWGLSFRDLFHQVVVVTQNAAMIYDAKDARAHSMLRQPPAFTFAMTMSPDGLRAVGAELGNVARVISLSGPMETRVPLRHGSNVTAQAFSADGKSVITGSGDGLARVWRVADDRYSSEGPPAGAPAAVLSRSGKFIATVTNDGGVKFADARTGKTVAVLADKSQVVSIAISTDDNFVLGGSSDDTASLWDVRTQRRIGEPATVGDLVRIVAFSSDGRTVLMSGFNGNVQLRRAADFSLIGEPIEHEQLKVAAFSPDGRWVVTAGDDGTARIWPVEGPRVPAKELHHDARIWAVAFSPDGTRLATGGQDGVANLWDIASARTIGQPMAHQEEVQIVAFSPNGQWLATGEPGRVVRLWDATTGLARRQPIALSDRPEAVAFSDDGSRLIVGALDGSVVLWDVAGHRAIGPTLRRQSSITAVAFVPGGDAAMIATVGGDVRLQPVRPIPGKPADVAGWARALTGVELDESGAVRVQEYRAAN</sequence>
<feature type="repeat" description="WD" evidence="9">
    <location>
        <begin position="932"/>
        <end position="955"/>
    </location>
</feature>
<dbReference type="InterPro" id="IPR011044">
    <property type="entry name" value="Quino_amine_DH_bsu"/>
</dbReference>
<evidence type="ECO:0000256" key="1">
    <source>
        <dbReference type="ARBA" id="ARBA00012513"/>
    </source>
</evidence>
<dbReference type="InterPro" id="IPR015943">
    <property type="entry name" value="WD40/YVTN_repeat-like_dom_sf"/>
</dbReference>
<proteinExistence type="predicted"/>
<dbReference type="CDD" id="cd14014">
    <property type="entry name" value="STKc_PknB_like"/>
    <property type="match status" value="1"/>
</dbReference>
<dbReference type="FunFam" id="1.10.510.10:FF:000021">
    <property type="entry name" value="Serine/threonine protein kinase"/>
    <property type="match status" value="1"/>
</dbReference>
<feature type="repeat" description="WD" evidence="9">
    <location>
        <begin position="963"/>
        <end position="1004"/>
    </location>
</feature>
<evidence type="ECO:0000256" key="5">
    <source>
        <dbReference type="ARBA" id="ARBA00022737"/>
    </source>
</evidence>
<evidence type="ECO:0000313" key="12">
    <source>
        <dbReference type="EMBL" id="QOV89867.1"/>
    </source>
</evidence>
<keyword evidence="4" id="KW-0808">Transferase</keyword>
<feature type="repeat" description="WD" evidence="9">
    <location>
        <begin position="1056"/>
        <end position="1080"/>
    </location>
</feature>
<dbReference type="SUPFAM" id="SSF50998">
    <property type="entry name" value="Quinoprotein alcohol dehydrogenase-like"/>
    <property type="match status" value="1"/>
</dbReference>
<accession>A0A7M2WWF5</accession>
<dbReference type="PRINTS" id="PR00320">
    <property type="entry name" value="GPROTEINBRPT"/>
</dbReference>
<dbReference type="InterPro" id="IPR001680">
    <property type="entry name" value="WD40_rpt"/>
</dbReference>
<dbReference type="InterPro" id="IPR020472">
    <property type="entry name" value="WD40_PAC1"/>
</dbReference>
<evidence type="ECO:0000313" key="13">
    <source>
        <dbReference type="Proteomes" id="UP000593765"/>
    </source>
</evidence>
<dbReference type="EC" id="2.7.11.1" evidence="1"/>
<dbReference type="InterPro" id="IPR011009">
    <property type="entry name" value="Kinase-like_dom_sf"/>
</dbReference>
<evidence type="ECO:0000256" key="4">
    <source>
        <dbReference type="ARBA" id="ARBA00022679"/>
    </source>
</evidence>
<keyword evidence="8" id="KW-0067">ATP-binding</keyword>
<evidence type="ECO:0000256" key="6">
    <source>
        <dbReference type="ARBA" id="ARBA00022741"/>
    </source>
</evidence>
<name>A0A7M2WWF5_9BACT</name>
<dbReference type="SUPFAM" id="SSF56112">
    <property type="entry name" value="Protein kinase-like (PK-like)"/>
    <property type="match status" value="1"/>
</dbReference>
<feature type="repeat" description="WD" evidence="9">
    <location>
        <begin position="591"/>
        <end position="632"/>
    </location>
</feature>
<dbReference type="SMART" id="SM00320">
    <property type="entry name" value="WD40"/>
    <property type="match status" value="12"/>
</dbReference>
<keyword evidence="7 12" id="KW-0418">Kinase</keyword>
<dbReference type="EMBL" id="CP063458">
    <property type="protein sequence ID" value="QOV89867.1"/>
    <property type="molecule type" value="Genomic_DNA"/>
</dbReference>
<dbReference type="PROSITE" id="PS50011">
    <property type="entry name" value="PROTEIN_KINASE_DOM"/>
    <property type="match status" value="1"/>
</dbReference>
<dbReference type="PANTHER" id="PTHR19879:SF9">
    <property type="entry name" value="TRANSCRIPTION INITIATION FACTOR TFIID SUBUNIT 5"/>
    <property type="match status" value="1"/>
</dbReference>
<dbReference type="Gene3D" id="3.30.200.20">
    <property type="entry name" value="Phosphorylase Kinase, domain 1"/>
    <property type="match status" value="1"/>
</dbReference>
<dbReference type="CDD" id="cd00200">
    <property type="entry name" value="WD40"/>
    <property type="match status" value="1"/>
</dbReference>
<evidence type="ECO:0000256" key="7">
    <source>
        <dbReference type="ARBA" id="ARBA00022777"/>
    </source>
</evidence>
<reference evidence="12 13" key="1">
    <citation type="submission" date="2020-10" db="EMBL/GenBank/DDBJ databases">
        <title>Wide distribution of Phycisphaera-like planctomycetes from WD2101 soil group in peatlands and genome analysis of the first cultivated representative.</title>
        <authorList>
            <person name="Dedysh S.N."/>
            <person name="Beletsky A.V."/>
            <person name="Ivanova A."/>
            <person name="Kulichevskaya I.S."/>
            <person name="Suzina N.E."/>
            <person name="Philippov D.A."/>
            <person name="Rakitin A.L."/>
            <person name="Mardanov A.V."/>
            <person name="Ravin N.V."/>
        </authorList>
    </citation>
    <scope>NUCLEOTIDE SEQUENCE [LARGE SCALE GENOMIC DNA]</scope>
    <source>
        <strain evidence="12 13">M1803</strain>
    </source>
</reference>
<dbReference type="PANTHER" id="PTHR19879">
    <property type="entry name" value="TRANSCRIPTION INITIATION FACTOR TFIID"/>
    <property type="match status" value="1"/>
</dbReference>
<keyword evidence="5" id="KW-0677">Repeat</keyword>
<feature type="repeat" description="WD" evidence="9">
    <location>
        <begin position="633"/>
        <end position="674"/>
    </location>
</feature>
<evidence type="ECO:0000256" key="3">
    <source>
        <dbReference type="ARBA" id="ARBA00022574"/>
    </source>
</evidence>
<feature type="domain" description="Protein kinase" evidence="11">
    <location>
        <begin position="97"/>
        <end position="358"/>
    </location>
</feature>
<dbReference type="PROSITE" id="PS50082">
    <property type="entry name" value="WD_REPEATS_2"/>
    <property type="match status" value="8"/>
</dbReference>
<evidence type="ECO:0000256" key="9">
    <source>
        <dbReference type="PROSITE-ProRule" id="PRU00221"/>
    </source>
</evidence>
<evidence type="ECO:0000256" key="10">
    <source>
        <dbReference type="SAM" id="MobiDB-lite"/>
    </source>
</evidence>
<dbReference type="InterPro" id="IPR019775">
    <property type="entry name" value="WD40_repeat_CS"/>
</dbReference>
<dbReference type="InterPro" id="IPR008271">
    <property type="entry name" value="Ser/Thr_kinase_AS"/>
</dbReference>
<keyword evidence="2" id="KW-0723">Serine/threonine-protein kinase</keyword>